<protein>
    <recommendedName>
        <fullName evidence="2">Ice-binding protein C-terminal domain-containing protein</fullName>
    </recommendedName>
</protein>
<proteinExistence type="predicted"/>
<keyword evidence="1" id="KW-0732">Signal</keyword>
<name>A0A2R4C9T5_9BURK</name>
<sequence>MKKALFSKVAGSLLLSAGLLASGVAAADTTLTFDAAGNATFGLTHAAAGSYTDTFLFSVSDEFATATGTAIAGKTRIDAAKLFNYGITDITFFSEVGGVRTNLATDFDLDGGITFAPEANLIAGNYGFTVTGNTLLNGKGGSYAGNLNLVSAVPEPTTYAMLGLGLGMLAFTARRKANNKLG</sequence>
<dbReference type="Pfam" id="PF07589">
    <property type="entry name" value="PEP-CTERM"/>
    <property type="match status" value="1"/>
</dbReference>
<feature type="signal peptide" evidence="1">
    <location>
        <begin position="1"/>
        <end position="27"/>
    </location>
</feature>
<dbReference type="EMBL" id="CP028324">
    <property type="protein sequence ID" value="AVR96389.1"/>
    <property type="molecule type" value="Genomic_DNA"/>
</dbReference>
<dbReference type="AlphaFoldDB" id="A0A2R4C9T5"/>
<keyword evidence="4" id="KW-1185">Reference proteome</keyword>
<feature type="chain" id="PRO_5015336807" description="Ice-binding protein C-terminal domain-containing protein" evidence="1">
    <location>
        <begin position="28"/>
        <end position="182"/>
    </location>
</feature>
<evidence type="ECO:0000313" key="3">
    <source>
        <dbReference type="EMBL" id="AVR96389.1"/>
    </source>
</evidence>
<dbReference type="KEGG" id="masz:C9I28_12245"/>
<dbReference type="NCBIfam" id="NF038126">
    <property type="entry name" value="PEP_CTERM_FxDxF"/>
    <property type="match status" value="1"/>
</dbReference>
<organism evidence="3 4">
    <name type="scientific">Pseudoduganella armeniaca</name>
    <dbReference type="NCBI Taxonomy" id="2072590"/>
    <lineage>
        <taxon>Bacteria</taxon>
        <taxon>Pseudomonadati</taxon>
        <taxon>Pseudomonadota</taxon>
        <taxon>Betaproteobacteria</taxon>
        <taxon>Burkholderiales</taxon>
        <taxon>Oxalobacteraceae</taxon>
        <taxon>Telluria group</taxon>
        <taxon>Pseudoduganella</taxon>
    </lineage>
</organism>
<gene>
    <name evidence="3" type="ORF">C9I28_12245</name>
</gene>
<dbReference type="NCBIfam" id="TIGR02595">
    <property type="entry name" value="PEP_CTERM"/>
    <property type="match status" value="1"/>
</dbReference>
<dbReference type="OrthoDB" id="6399769at2"/>
<reference evidence="3 4" key="1">
    <citation type="submission" date="2018-03" db="EMBL/GenBank/DDBJ databases">
        <title>Massilia armeniaca sp. nov., isolated from desert soil.</title>
        <authorList>
            <person name="Huang H."/>
            <person name="Ren M."/>
        </authorList>
    </citation>
    <scope>NUCLEOTIDE SEQUENCE [LARGE SCALE GENOMIC DNA]</scope>
    <source>
        <strain evidence="3 4">ZMN-3</strain>
    </source>
</reference>
<dbReference type="Proteomes" id="UP000240505">
    <property type="component" value="Chromosome"/>
</dbReference>
<dbReference type="RefSeq" id="WP_107141736.1">
    <property type="nucleotide sequence ID" value="NZ_CP028324.1"/>
</dbReference>
<accession>A0A2R4C9T5</accession>
<evidence type="ECO:0000313" key="4">
    <source>
        <dbReference type="Proteomes" id="UP000240505"/>
    </source>
</evidence>
<feature type="domain" description="Ice-binding protein C-terminal" evidence="2">
    <location>
        <begin position="152"/>
        <end position="176"/>
    </location>
</feature>
<evidence type="ECO:0000259" key="2">
    <source>
        <dbReference type="Pfam" id="PF07589"/>
    </source>
</evidence>
<dbReference type="InterPro" id="IPR013424">
    <property type="entry name" value="Ice-binding_C"/>
</dbReference>
<evidence type="ECO:0000256" key="1">
    <source>
        <dbReference type="SAM" id="SignalP"/>
    </source>
</evidence>